<evidence type="ECO:0000256" key="3">
    <source>
        <dbReference type="ARBA" id="ARBA00023015"/>
    </source>
</evidence>
<dbReference type="SUPFAM" id="SSF101546">
    <property type="entry name" value="ASF1-like"/>
    <property type="match status" value="1"/>
</dbReference>
<dbReference type="GO" id="GO:0042393">
    <property type="term" value="F:histone binding"/>
    <property type="evidence" value="ECO:0007669"/>
    <property type="project" value="TreeGrafter"/>
</dbReference>
<keyword evidence="6" id="KW-0539">Nucleus</keyword>
<evidence type="ECO:0000313" key="8">
    <source>
        <dbReference type="Proteomes" id="UP000276133"/>
    </source>
</evidence>
<sequence length="206" mass="23380">MAKVHLLNVAVHNNPATFFTPFQFEIHFECLEELQDDLEFKIIYVGSAETVEFDQTLDQIVVDAVPKGQFKFMFQADSPDISKIPADDAVGVTVVLITASYRQQEFVRVGYYVNNEYEDQELKDNPPSEPQFDKLMRQIAADQPRVTKFKINWDSANSNSEGNNECVAAQDSEMVEDSSNNLVLKNSELSQEKTIVNNNEGLVFEQ</sequence>
<dbReference type="AlphaFoldDB" id="A0A3M7SNP4"/>
<dbReference type="InterPro" id="IPR006818">
    <property type="entry name" value="ASF1-like"/>
</dbReference>
<dbReference type="FunFam" id="2.60.40.1490:FF:000001">
    <property type="entry name" value="Histone chaperone ASF1"/>
    <property type="match status" value="1"/>
</dbReference>
<dbReference type="PANTHER" id="PTHR12040:SF0">
    <property type="entry name" value="HISTONE CHAPERONE ASF1"/>
    <property type="match status" value="1"/>
</dbReference>
<dbReference type="GO" id="GO:0005634">
    <property type="term" value="C:nucleus"/>
    <property type="evidence" value="ECO:0007669"/>
    <property type="project" value="UniProtKB-SubCell"/>
</dbReference>
<dbReference type="GO" id="GO:0000785">
    <property type="term" value="C:chromatin"/>
    <property type="evidence" value="ECO:0007669"/>
    <property type="project" value="TreeGrafter"/>
</dbReference>
<dbReference type="SMR" id="A0A3M7SNP4"/>
<dbReference type="Pfam" id="PF04729">
    <property type="entry name" value="ASF1_hist_chap"/>
    <property type="match status" value="1"/>
</dbReference>
<evidence type="ECO:0000313" key="7">
    <source>
        <dbReference type="EMBL" id="RNA37461.1"/>
    </source>
</evidence>
<gene>
    <name evidence="7" type="ORF">BpHYR1_032260</name>
</gene>
<dbReference type="STRING" id="10195.A0A3M7SNP4"/>
<dbReference type="InterPro" id="IPR036747">
    <property type="entry name" value="ASF1-like_sf"/>
</dbReference>
<dbReference type="Proteomes" id="UP000276133">
    <property type="component" value="Unassembled WGS sequence"/>
</dbReference>
<keyword evidence="4" id="KW-0804">Transcription</keyword>
<dbReference type="GO" id="GO:0006335">
    <property type="term" value="P:DNA replication-dependent chromatin assembly"/>
    <property type="evidence" value="ECO:0007669"/>
    <property type="project" value="TreeGrafter"/>
</dbReference>
<accession>A0A3M7SNP4</accession>
<organism evidence="7 8">
    <name type="scientific">Brachionus plicatilis</name>
    <name type="common">Marine rotifer</name>
    <name type="synonym">Brachionus muelleri</name>
    <dbReference type="NCBI Taxonomy" id="10195"/>
    <lineage>
        <taxon>Eukaryota</taxon>
        <taxon>Metazoa</taxon>
        <taxon>Spiralia</taxon>
        <taxon>Gnathifera</taxon>
        <taxon>Rotifera</taxon>
        <taxon>Eurotatoria</taxon>
        <taxon>Monogononta</taxon>
        <taxon>Pseudotrocha</taxon>
        <taxon>Ploima</taxon>
        <taxon>Brachionidae</taxon>
        <taxon>Brachionus</taxon>
    </lineage>
</organism>
<evidence type="ECO:0000256" key="5">
    <source>
        <dbReference type="ARBA" id="ARBA00023186"/>
    </source>
</evidence>
<evidence type="ECO:0000256" key="1">
    <source>
        <dbReference type="ARBA" id="ARBA00004123"/>
    </source>
</evidence>
<proteinExistence type="inferred from homology"/>
<dbReference type="PANTHER" id="PTHR12040">
    <property type="entry name" value="ANTI-SILENCING PROTEIN 1"/>
    <property type="match status" value="1"/>
</dbReference>
<dbReference type="OrthoDB" id="29755at2759"/>
<comment type="caution">
    <text evidence="7">The sequence shown here is derived from an EMBL/GenBank/DDBJ whole genome shotgun (WGS) entry which is preliminary data.</text>
</comment>
<name>A0A3M7SNP4_BRAPC</name>
<keyword evidence="3" id="KW-0805">Transcription regulation</keyword>
<evidence type="ECO:0000256" key="6">
    <source>
        <dbReference type="ARBA" id="ARBA00023242"/>
    </source>
</evidence>
<comment type="similarity">
    <text evidence="2">Belongs to the ASF1 family.</text>
</comment>
<keyword evidence="8" id="KW-1185">Reference proteome</keyword>
<reference evidence="7 8" key="1">
    <citation type="journal article" date="2018" name="Sci. Rep.">
        <title>Genomic signatures of local adaptation to the degree of environmental predictability in rotifers.</title>
        <authorList>
            <person name="Franch-Gras L."/>
            <person name="Hahn C."/>
            <person name="Garcia-Roger E.M."/>
            <person name="Carmona M.J."/>
            <person name="Serra M."/>
            <person name="Gomez A."/>
        </authorList>
    </citation>
    <scope>NUCLEOTIDE SEQUENCE [LARGE SCALE GENOMIC DNA]</scope>
    <source>
        <strain evidence="7">HYR1</strain>
    </source>
</reference>
<protein>
    <submittedName>
        <fullName evidence="7">Histone chaperone asf1</fullName>
    </submittedName>
</protein>
<evidence type="ECO:0000256" key="2">
    <source>
        <dbReference type="ARBA" id="ARBA00006051"/>
    </source>
</evidence>
<evidence type="ECO:0000256" key="4">
    <source>
        <dbReference type="ARBA" id="ARBA00023163"/>
    </source>
</evidence>
<comment type="subcellular location">
    <subcellularLocation>
        <location evidence="1">Nucleus</location>
    </subcellularLocation>
</comment>
<keyword evidence="5" id="KW-0143">Chaperone</keyword>
<dbReference type="Gene3D" id="2.60.40.1490">
    <property type="entry name" value="Histone chaperone ASF1-like"/>
    <property type="match status" value="1"/>
</dbReference>
<dbReference type="EMBL" id="REGN01001039">
    <property type="protein sequence ID" value="RNA37461.1"/>
    <property type="molecule type" value="Genomic_DNA"/>
</dbReference>